<feature type="non-terminal residue" evidence="2">
    <location>
        <position position="1"/>
    </location>
</feature>
<dbReference type="EMBL" id="CADCVQ010000152">
    <property type="protein sequence ID" value="CAA9525487.1"/>
    <property type="molecule type" value="Genomic_DNA"/>
</dbReference>
<protein>
    <submittedName>
        <fullName evidence="2">Uncharacterized protein</fullName>
    </submittedName>
</protein>
<feature type="compositionally biased region" description="Low complexity" evidence="1">
    <location>
        <begin position="11"/>
        <end position="26"/>
    </location>
</feature>
<feature type="compositionally biased region" description="Basic residues" evidence="1">
    <location>
        <begin position="1"/>
        <end position="10"/>
    </location>
</feature>
<gene>
    <name evidence="2" type="ORF">AVDCRST_MAG67-3645</name>
</gene>
<accession>A0A6J4TJF6</accession>
<reference evidence="2" key="1">
    <citation type="submission" date="2020-02" db="EMBL/GenBank/DDBJ databases">
        <authorList>
            <person name="Meier V. D."/>
        </authorList>
    </citation>
    <scope>NUCLEOTIDE SEQUENCE</scope>
    <source>
        <strain evidence="2">AVDCRST_MAG67</strain>
    </source>
</reference>
<evidence type="ECO:0000313" key="2">
    <source>
        <dbReference type="EMBL" id="CAA9525487.1"/>
    </source>
</evidence>
<feature type="non-terminal residue" evidence="2">
    <location>
        <position position="116"/>
    </location>
</feature>
<sequence length="116" mass="12483">GSASRPRRAARSGSWPRRSSSPASPSFRRRRCGVDGLAVRPSAAPAVARTAILLDRDEPRHRPPHNRIAAAPMAHAPAHEPARPRAQGRCVRAVDRAVLLRRRRDGGPAASARGVL</sequence>
<proteinExistence type="predicted"/>
<feature type="region of interest" description="Disordered" evidence="1">
    <location>
        <begin position="1"/>
        <end position="29"/>
    </location>
</feature>
<organism evidence="2">
    <name type="scientific">uncultured Solirubrobacteraceae bacterium</name>
    <dbReference type="NCBI Taxonomy" id="1162706"/>
    <lineage>
        <taxon>Bacteria</taxon>
        <taxon>Bacillati</taxon>
        <taxon>Actinomycetota</taxon>
        <taxon>Thermoleophilia</taxon>
        <taxon>Solirubrobacterales</taxon>
        <taxon>Solirubrobacteraceae</taxon>
        <taxon>environmental samples</taxon>
    </lineage>
</organism>
<name>A0A6J4TJF6_9ACTN</name>
<evidence type="ECO:0000256" key="1">
    <source>
        <dbReference type="SAM" id="MobiDB-lite"/>
    </source>
</evidence>
<dbReference type="AlphaFoldDB" id="A0A6J4TJF6"/>